<reference evidence="2 3" key="1">
    <citation type="submission" date="2019-07" db="EMBL/GenBank/DDBJ databases">
        <title>Full genome sequence of Sphingomonas sp. 4R-6-7(HKS19).</title>
        <authorList>
            <person name="Im W.-T."/>
        </authorList>
    </citation>
    <scope>NUCLEOTIDE SEQUENCE [LARGE SCALE GENOMIC DNA]</scope>
    <source>
        <strain evidence="2 3">HKS19</strain>
    </source>
</reference>
<feature type="transmembrane region" description="Helical" evidence="1">
    <location>
        <begin position="80"/>
        <end position="98"/>
    </location>
</feature>
<sequence length="151" mass="15449">MPAQPAPRRYETSIDRVGLAIGAGGLMGGAIGVLLMVFAGTHNVGALLGALLIGSVMTALSITALAAIPWALLHASGRRGPLAAAALGAVIGFVLFLGGQTYGYGLFTMPAMDARTLLYRWASGFLTSLIMAAMAAGVAVAMWRVAYRKVG</sequence>
<dbReference type="OrthoDB" id="7570205at2"/>
<dbReference type="AlphaFoldDB" id="A0A5B8LF77"/>
<proteinExistence type="predicted"/>
<dbReference type="Proteomes" id="UP000315673">
    <property type="component" value="Chromosome"/>
</dbReference>
<feature type="transmembrane region" description="Helical" evidence="1">
    <location>
        <begin position="46"/>
        <end position="73"/>
    </location>
</feature>
<accession>A0A5B8LF77</accession>
<evidence type="ECO:0000313" key="3">
    <source>
        <dbReference type="Proteomes" id="UP000315673"/>
    </source>
</evidence>
<keyword evidence="1" id="KW-0812">Transmembrane</keyword>
<organism evidence="2 3">
    <name type="scientific">Sphingomonas panacisoli</name>
    <dbReference type="NCBI Taxonomy" id="1813879"/>
    <lineage>
        <taxon>Bacteria</taxon>
        <taxon>Pseudomonadati</taxon>
        <taxon>Pseudomonadota</taxon>
        <taxon>Alphaproteobacteria</taxon>
        <taxon>Sphingomonadales</taxon>
        <taxon>Sphingomonadaceae</taxon>
        <taxon>Sphingomonas</taxon>
    </lineage>
</organism>
<gene>
    <name evidence="2" type="ORF">FPZ24_03885</name>
</gene>
<name>A0A5B8LF77_9SPHN</name>
<evidence type="ECO:0000256" key="1">
    <source>
        <dbReference type="SAM" id="Phobius"/>
    </source>
</evidence>
<evidence type="ECO:0000313" key="2">
    <source>
        <dbReference type="EMBL" id="QDZ06723.1"/>
    </source>
</evidence>
<keyword evidence="3" id="KW-1185">Reference proteome</keyword>
<dbReference type="EMBL" id="CP042306">
    <property type="protein sequence ID" value="QDZ06723.1"/>
    <property type="molecule type" value="Genomic_DNA"/>
</dbReference>
<protein>
    <submittedName>
        <fullName evidence="2">Uncharacterized protein</fullName>
    </submittedName>
</protein>
<feature type="transmembrane region" description="Helical" evidence="1">
    <location>
        <begin position="17"/>
        <end position="40"/>
    </location>
</feature>
<keyword evidence="1" id="KW-0472">Membrane</keyword>
<keyword evidence="1" id="KW-1133">Transmembrane helix</keyword>
<dbReference type="KEGG" id="spai:FPZ24_03885"/>
<dbReference type="RefSeq" id="WP_146569807.1">
    <property type="nucleotide sequence ID" value="NZ_CP042306.1"/>
</dbReference>
<feature type="transmembrane region" description="Helical" evidence="1">
    <location>
        <begin position="118"/>
        <end position="143"/>
    </location>
</feature>